<sequence>MKVKGRFLIFAALFLLVALTALGCGDNQAEGWVFATDHEYSVRPDGYPGVTDLYGFEFDDVIIMDQGITYQALRDGDVAVAMGFATDGRIAAFDLVNLEDDKEFHPVYNVAPNVLTATLEEYPEIEGLLNSVVPLLDEETMSELNARVDIEGYEPDEVAYEFLLDNGLISETAADGDKGPISIGSKEFTEQLLLGQMAVLLLENDGFQVEDNTGLGGTSIVREALENDEIQIYWEYTGTAWMTHFGNEEAITNPEECYALVKEEDANNGITWLDYSDFNNTYTFMMRRADADSLGITTISDLAEAINEGVPAP</sequence>
<dbReference type="STRING" id="555088.DealDRAFT_2844"/>
<dbReference type="GO" id="GO:0022857">
    <property type="term" value="F:transmembrane transporter activity"/>
    <property type="evidence" value="ECO:0007669"/>
    <property type="project" value="InterPro"/>
</dbReference>
<dbReference type="GO" id="GO:0043190">
    <property type="term" value="C:ATP-binding cassette (ABC) transporter complex"/>
    <property type="evidence" value="ECO:0007669"/>
    <property type="project" value="InterPro"/>
</dbReference>
<dbReference type="InterPro" id="IPR007210">
    <property type="entry name" value="ABC_Gly_betaine_transp_sub-bd"/>
</dbReference>
<gene>
    <name evidence="3" type="ORF">DealDRAFT_2844</name>
</gene>
<dbReference type="OrthoDB" id="9801163at2"/>
<name>C0GK35_DETAL</name>
<keyword evidence="4" id="KW-1185">Reference proteome</keyword>
<organism evidence="3 4">
    <name type="scientific">Dethiobacter alkaliphilus AHT 1</name>
    <dbReference type="NCBI Taxonomy" id="555088"/>
    <lineage>
        <taxon>Bacteria</taxon>
        <taxon>Bacillati</taxon>
        <taxon>Bacillota</taxon>
        <taxon>Dethiobacteria</taxon>
        <taxon>Dethiobacterales</taxon>
        <taxon>Dethiobacteraceae</taxon>
        <taxon>Dethiobacter</taxon>
    </lineage>
</organism>
<dbReference type="Proteomes" id="UP000006443">
    <property type="component" value="Unassembled WGS sequence"/>
</dbReference>
<reference evidence="3 4" key="1">
    <citation type="submission" date="2009-02" db="EMBL/GenBank/DDBJ databases">
        <title>Sequencing of the draft genome and assembly of Dethiobacter alkaliphilus AHT 1.</title>
        <authorList>
            <consortium name="US DOE Joint Genome Institute (JGI-PGF)"/>
            <person name="Lucas S."/>
            <person name="Copeland A."/>
            <person name="Lapidus A."/>
            <person name="Glavina del Rio T."/>
            <person name="Dalin E."/>
            <person name="Tice H."/>
            <person name="Bruce D."/>
            <person name="Goodwin L."/>
            <person name="Pitluck S."/>
            <person name="Larimer F."/>
            <person name="Land M.L."/>
            <person name="Hauser L."/>
            <person name="Muyzer G."/>
        </authorList>
    </citation>
    <scope>NUCLEOTIDE SEQUENCE [LARGE SCALE GENOMIC DNA]</scope>
    <source>
        <strain evidence="3 4">AHT 1</strain>
    </source>
</reference>
<dbReference type="Gene3D" id="3.40.190.10">
    <property type="entry name" value="Periplasmic binding protein-like II"/>
    <property type="match status" value="1"/>
</dbReference>
<dbReference type="RefSeq" id="WP_008518633.1">
    <property type="nucleotide sequence ID" value="NZ_ACJM01000020.1"/>
</dbReference>
<feature type="domain" description="ABC-type glycine betaine transport system substrate-binding" evidence="2">
    <location>
        <begin position="31"/>
        <end position="163"/>
    </location>
</feature>
<feature type="chain" id="PRO_5038653106" evidence="1">
    <location>
        <begin position="24"/>
        <end position="313"/>
    </location>
</feature>
<dbReference type="Gene3D" id="3.40.190.120">
    <property type="entry name" value="Osmoprotection protein (prox), domain 2"/>
    <property type="match status" value="1"/>
</dbReference>
<dbReference type="eggNOG" id="COG1732">
    <property type="taxonomic scope" value="Bacteria"/>
</dbReference>
<evidence type="ECO:0000259" key="2">
    <source>
        <dbReference type="Pfam" id="PF04069"/>
    </source>
</evidence>
<dbReference type="PROSITE" id="PS51257">
    <property type="entry name" value="PROKAR_LIPOPROTEIN"/>
    <property type="match status" value="1"/>
</dbReference>
<dbReference type="AlphaFoldDB" id="C0GK35"/>
<keyword evidence="1" id="KW-0732">Signal</keyword>
<evidence type="ECO:0000313" key="4">
    <source>
        <dbReference type="Proteomes" id="UP000006443"/>
    </source>
</evidence>
<dbReference type="SUPFAM" id="SSF53850">
    <property type="entry name" value="Periplasmic binding protein-like II"/>
    <property type="match status" value="2"/>
</dbReference>
<accession>C0GK35</accession>
<dbReference type="EMBL" id="ACJM01000020">
    <property type="protein sequence ID" value="EEG76305.1"/>
    <property type="molecule type" value="Genomic_DNA"/>
</dbReference>
<evidence type="ECO:0000256" key="1">
    <source>
        <dbReference type="SAM" id="SignalP"/>
    </source>
</evidence>
<comment type="caution">
    <text evidence="3">The sequence shown here is derived from an EMBL/GenBank/DDBJ whole genome shotgun (WGS) entry which is preliminary data.</text>
</comment>
<proteinExistence type="predicted"/>
<feature type="domain" description="ABC-type glycine betaine transport system substrate-binding" evidence="2">
    <location>
        <begin position="180"/>
        <end position="304"/>
    </location>
</feature>
<protein>
    <submittedName>
        <fullName evidence="3">Substrate-binding region of ABC-type glycine betaine transport system</fullName>
    </submittedName>
</protein>
<dbReference type="Pfam" id="PF04069">
    <property type="entry name" value="OpuAC"/>
    <property type="match status" value="2"/>
</dbReference>
<feature type="signal peptide" evidence="1">
    <location>
        <begin position="1"/>
        <end position="23"/>
    </location>
</feature>
<evidence type="ECO:0000313" key="3">
    <source>
        <dbReference type="EMBL" id="EEG76305.1"/>
    </source>
</evidence>